<dbReference type="KEGG" id="mlr:MELLADRAFT_41039"/>
<keyword evidence="6 8" id="KW-0472">Membrane</keyword>
<evidence type="ECO:0000313" key="11">
    <source>
        <dbReference type="Proteomes" id="UP000001072"/>
    </source>
</evidence>
<feature type="transmembrane region" description="Helical" evidence="8">
    <location>
        <begin position="408"/>
        <end position="437"/>
    </location>
</feature>
<feature type="transmembrane region" description="Helical" evidence="8">
    <location>
        <begin position="131"/>
        <end position="155"/>
    </location>
</feature>
<evidence type="ECO:0000259" key="9">
    <source>
        <dbReference type="Pfam" id="PF00324"/>
    </source>
</evidence>
<feature type="transmembrane region" description="Helical" evidence="8">
    <location>
        <begin position="191"/>
        <end position="211"/>
    </location>
</feature>
<evidence type="ECO:0000256" key="8">
    <source>
        <dbReference type="SAM" id="Phobius"/>
    </source>
</evidence>
<evidence type="ECO:0000256" key="7">
    <source>
        <dbReference type="SAM" id="MobiDB-lite"/>
    </source>
</evidence>
<feature type="region of interest" description="Disordered" evidence="7">
    <location>
        <begin position="22"/>
        <end position="41"/>
    </location>
</feature>
<dbReference type="PIRSF" id="PIRSF006060">
    <property type="entry name" value="AA_transporter"/>
    <property type="match status" value="1"/>
</dbReference>
<evidence type="ECO:0000313" key="10">
    <source>
        <dbReference type="EMBL" id="EGF98055.1"/>
    </source>
</evidence>
<dbReference type="InterPro" id="IPR004840">
    <property type="entry name" value="Amino_acid_permease_CS"/>
</dbReference>
<proteinExistence type="predicted"/>
<dbReference type="EMBL" id="GL883186">
    <property type="protein sequence ID" value="EGF98055.1"/>
    <property type="molecule type" value="Genomic_DNA"/>
</dbReference>
<comment type="subcellular location">
    <subcellularLocation>
        <location evidence="1">Membrane</location>
        <topology evidence="1">Multi-pass membrane protein</topology>
    </subcellularLocation>
</comment>
<feature type="domain" description="Amino acid permease/ SLC12A" evidence="9">
    <location>
        <begin position="52"/>
        <end position="512"/>
    </location>
</feature>
<dbReference type="PROSITE" id="PS00218">
    <property type="entry name" value="AMINO_ACID_PERMEASE_1"/>
    <property type="match status" value="1"/>
</dbReference>
<dbReference type="eggNOG" id="KOG1286">
    <property type="taxonomic scope" value="Eukaryota"/>
</dbReference>
<evidence type="ECO:0000256" key="4">
    <source>
        <dbReference type="ARBA" id="ARBA00022970"/>
    </source>
</evidence>
<dbReference type="FunFam" id="1.20.1740.10:FF:000001">
    <property type="entry name" value="Amino acid permease"/>
    <property type="match status" value="1"/>
</dbReference>
<dbReference type="GO" id="GO:0016020">
    <property type="term" value="C:membrane"/>
    <property type="evidence" value="ECO:0007669"/>
    <property type="project" value="UniProtKB-SubCell"/>
</dbReference>
<feature type="transmembrane region" description="Helical" evidence="8">
    <location>
        <begin position="86"/>
        <end position="110"/>
    </location>
</feature>
<feature type="transmembrane region" description="Helical" evidence="8">
    <location>
        <begin position="379"/>
        <end position="402"/>
    </location>
</feature>
<evidence type="ECO:0000256" key="3">
    <source>
        <dbReference type="ARBA" id="ARBA00022692"/>
    </source>
</evidence>
<dbReference type="InParanoid" id="F4SB94"/>
<accession>F4SB94</accession>
<dbReference type="OrthoDB" id="10062876at2759"/>
<dbReference type="RefSeq" id="XP_007418647.1">
    <property type="nucleotide sequence ID" value="XM_007418585.1"/>
</dbReference>
<organism evidence="11">
    <name type="scientific">Melampsora larici-populina (strain 98AG31 / pathotype 3-4-7)</name>
    <name type="common">Poplar leaf rust fungus</name>
    <dbReference type="NCBI Taxonomy" id="747676"/>
    <lineage>
        <taxon>Eukaryota</taxon>
        <taxon>Fungi</taxon>
        <taxon>Dikarya</taxon>
        <taxon>Basidiomycota</taxon>
        <taxon>Pucciniomycotina</taxon>
        <taxon>Pucciniomycetes</taxon>
        <taxon>Pucciniales</taxon>
        <taxon>Melampsoraceae</taxon>
        <taxon>Melampsora</taxon>
    </lineage>
</organism>
<name>F4SB94_MELLP</name>
<evidence type="ECO:0000256" key="1">
    <source>
        <dbReference type="ARBA" id="ARBA00004141"/>
    </source>
</evidence>
<feature type="transmembrane region" description="Helical" evidence="8">
    <location>
        <begin position="286"/>
        <end position="305"/>
    </location>
</feature>
<keyword evidence="4" id="KW-0029">Amino-acid transport</keyword>
<dbReference type="GeneID" id="18927940"/>
<feature type="transmembrane region" description="Helical" evidence="8">
    <location>
        <begin position="161"/>
        <end position="179"/>
    </location>
</feature>
<feature type="transmembrane region" description="Helical" evidence="8">
    <location>
        <begin position="241"/>
        <end position="262"/>
    </location>
</feature>
<feature type="transmembrane region" description="Helical" evidence="8">
    <location>
        <begin position="457"/>
        <end position="478"/>
    </location>
</feature>
<dbReference type="AlphaFoldDB" id="F4SB94"/>
<protein>
    <recommendedName>
        <fullName evidence="9">Amino acid permease/ SLC12A domain-containing protein</fullName>
    </recommendedName>
</protein>
<evidence type="ECO:0000256" key="5">
    <source>
        <dbReference type="ARBA" id="ARBA00022989"/>
    </source>
</evidence>
<dbReference type="HOGENOM" id="CLU_007946_12_1_1"/>
<feature type="compositionally biased region" description="Basic and acidic residues" evidence="7">
    <location>
        <begin position="22"/>
        <end position="31"/>
    </location>
</feature>
<reference evidence="11" key="1">
    <citation type="journal article" date="2011" name="Proc. Natl. Acad. Sci. U.S.A.">
        <title>Obligate biotrophy features unraveled by the genomic analysis of rust fungi.</title>
        <authorList>
            <person name="Duplessis S."/>
            <person name="Cuomo C.A."/>
            <person name="Lin Y.-C."/>
            <person name="Aerts A."/>
            <person name="Tisserant E."/>
            <person name="Veneault-Fourrey C."/>
            <person name="Joly D.L."/>
            <person name="Hacquard S."/>
            <person name="Amselem J."/>
            <person name="Cantarel B.L."/>
            <person name="Chiu R."/>
            <person name="Coutinho P.M."/>
            <person name="Feau N."/>
            <person name="Field M."/>
            <person name="Frey P."/>
            <person name="Gelhaye E."/>
            <person name="Goldberg J."/>
            <person name="Grabherr M.G."/>
            <person name="Kodira C.D."/>
            <person name="Kohler A."/>
            <person name="Kuees U."/>
            <person name="Lindquist E.A."/>
            <person name="Lucas S.M."/>
            <person name="Mago R."/>
            <person name="Mauceli E."/>
            <person name="Morin E."/>
            <person name="Murat C."/>
            <person name="Pangilinan J.L."/>
            <person name="Park R."/>
            <person name="Pearson M."/>
            <person name="Quesneville H."/>
            <person name="Rouhier N."/>
            <person name="Sakthikumar S."/>
            <person name="Salamov A.A."/>
            <person name="Schmutz J."/>
            <person name="Selles B."/>
            <person name="Shapiro H."/>
            <person name="Tanguay P."/>
            <person name="Tuskan G.A."/>
            <person name="Henrissat B."/>
            <person name="Van de Peer Y."/>
            <person name="Rouze P."/>
            <person name="Ellis J.G."/>
            <person name="Dodds P.N."/>
            <person name="Schein J.E."/>
            <person name="Zhong S."/>
            <person name="Hamelin R.C."/>
            <person name="Grigoriev I.V."/>
            <person name="Szabo L.J."/>
            <person name="Martin F."/>
        </authorList>
    </citation>
    <scope>NUCLEOTIDE SEQUENCE [LARGE SCALE GENOMIC DNA]</scope>
    <source>
        <strain evidence="11">98AG31 / pathotype 3-4-7</strain>
    </source>
</reference>
<keyword evidence="2" id="KW-0813">Transport</keyword>
<dbReference type="GO" id="GO:0015171">
    <property type="term" value="F:amino acid transmembrane transporter activity"/>
    <property type="evidence" value="ECO:0007669"/>
    <property type="project" value="TreeGrafter"/>
</dbReference>
<keyword evidence="3 8" id="KW-0812">Transmembrane</keyword>
<keyword evidence="11" id="KW-1185">Reference proteome</keyword>
<dbReference type="InterPro" id="IPR050524">
    <property type="entry name" value="APC_YAT"/>
</dbReference>
<dbReference type="InterPro" id="IPR004841">
    <property type="entry name" value="AA-permease/SLC12A_dom"/>
</dbReference>
<dbReference type="PANTHER" id="PTHR43341:SF20">
    <property type="entry name" value="AAT FAMILY AMINO ACID TRANSPORTER"/>
    <property type="match status" value="1"/>
</dbReference>
<dbReference type="Proteomes" id="UP000001072">
    <property type="component" value="Unassembled WGS sequence"/>
</dbReference>
<feature type="transmembrane region" description="Helical" evidence="8">
    <location>
        <begin position="53"/>
        <end position="74"/>
    </location>
</feature>
<dbReference type="VEuPathDB" id="FungiDB:MELLADRAFT_41039"/>
<feature type="transmembrane region" description="Helical" evidence="8">
    <location>
        <begin position="490"/>
        <end position="510"/>
    </location>
</feature>
<sequence length="527" mass="56859">MNDPSLPKYTISTIAFESCRSNSREKEDGGSLERQQISGEQNNLPRTLKNRHVAMISIGGAIGTGLFIGTGTALSNGGPASLVLGYAFTGILAWALMCSLGEMICHLPIAGGHTALAYRFFSPSLGFALGWAYWYLWSVCLATELAACAILIRFWTTRINPAIWILIFLVGVALINLGLSIKFWQSGEMEFWFCSIKILTIVSVIILGIILDLGGVTGERIGFRYWKDPGPFVQYKGVPGAIGRFCGFFSVFITAAFSYIGIETTAIAAAEAKNPRRNMPKAIKRVLGRVLVFYVVGTAVISVLVPSNERRLLLSDSTGAKSPFVIAVQKAGIKGLPSIINAALLTSAWSAASSNLYVSSRTLYGMSLAGSAPRFLSKLTSNGVPIYCYFAGIAVGALALMSADAGKIGLVFGALCNMTSVTGLIVWASIFATYIRFHSGMIVQKYEKSQLPYRSPLGPKAAWCGLVCCVIIIFTNGFRVFLKGGWEFETFFTCYFPVVVFIAMAVIHAWKTGSSLVPKGSMDFGES</sequence>
<dbReference type="Gene3D" id="1.20.1740.10">
    <property type="entry name" value="Amino acid/polyamine transporter I"/>
    <property type="match status" value="1"/>
</dbReference>
<evidence type="ECO:0000256" key="6">
    <source>
        <dbReference type="ARBA" id="ARBA00023136"/>
    </source>
</evidence>
<keyword evidence="5 8" id="KW-1133">Transmembrane helix</keyword>
<dbReference type="PANTHER" id="PTHR43341">
    <property type="entry name" value="AMINO ACID PERMEASE"/>
    <property type="match status" value="1"/>
</dbReference>
<dbReference type="Pfam" id="PF00324">
    <property type="entry name" value="AA_permease"/>
    <property type="match status" value="1"/>
</dbReference>
<evidence type="ECO:0000256" key="2">
    <source>
        <dbReference type="ARBA" id="ARBA00022448"/>
    </source>
</evidence>
<gene>
    <name evidence="10" type="ORF">MELLADRAFT_41039</name>
</gene>